<dbReference type="GO" id="GO:0043161">
    <property type="term" value="P:proteasome-mediated ubiquitin-dependent protein catabolic process"/>
    <property type="evidence" value="ECO:0007669"/>
    <property type="project" value="Ensembl"/>
</dbReference>
<reference evidence="4" key="2">
    <citation type="submission" date="2025-09" db="UniProtKB">
        <authorList>
            <consortium name="Ensembl"/>
        </authorList>
    </citation>
    <scope>IDENTIFICATION</scope>
</reference>
<dbReference type="STRING" id="379532.ENSPCOP00000022875"/>
<dbReference type="GO" id="GO:0048387">
    <property type="term" value="P:negative regulation of retinoic acid receptor signaling pathway"/>
    <property type="evidence" value="ECO:0007669"/>
    <property type="project" value="Ensembl"/>
</dbReference>
<organism evidence="4 5">
    <name type="scientific">Propithecus coquereli</name>
    <name type="common">Coquerel's sifaka</name>
    <name type="synonym">Propithecus verreauxi coquereli</name>
    <dbReference type="NCBI Taxonomy" id="379532"/>
    <lineage>
        <taxon>Eukaryota</taxon>
        <taxon>Metazoa</taxon>
        <taxon>Chordata</taxon>
        <taxon>Craniata</taxon>
        <taxon>Vertebrata</taxon>
        <taxon>Euteleostomi</taxon>
        <taxon>Mammalia</taxon>
        <taxon>Eutheria</taxon>
        <taxon>Euarchontoglires</taxon>
        <taxon>Primates</taxon>
        <taxon>Strepsirrhini</taxon>
        <taxon>Lemuriformes</taxon>
        <taxon>Indriidae</taxon>
        <taxon>Propithecus</taxon>
    </lineage>
</organism>
<evidence type="ECO:0000313" key="5">
    <source>
        <dbReference type="Proteomes" id="UP000233160"/>
    </source>
</evidence>
<dbReference type="AlphaFoldDB" id="A0A2K6G9G2"/>
<dbReference type="InterPro" id="IPR026271">
    <property type="entry name" value="PRAME"/>
</dbReference>
<dbReference type="GO" id="GO:0005654">
    <property type="term" value="C:nucleoplasm"/>
    <property type="evidence" value="ECO:0007669"/>
    <property type="project" value="Ensembl"/>
</dbReference>
<dbReference type="GO" id="GO:0000209">
    <property type="term" value="P:protein polyubiquitination"/>
    <property type="evidence" value="ECO:0007669"/>
    <property type="project" value="Ensembl"/>
</dbReference>
<dbReference type="FunFam" id="3.80.10.10:FF:000354">
    <property type="entry name" value="Melanoma antigen preferentially expressed in tumors"/>
    <property type="match status" value="1"/>
</dbReference>
<dbReference type="GeneTree" id="ENSGT01030000234531"/>
<reference evidence="4" key="1">
    <citation type="submission" date="2025-08" db="UniProtKB">
        <authorList>
            <consortium name="Ensembl"/>
        </authorList>
    </citation>
    <scope>IDENTIFICATION</scope>
</reference>
<dbReference type="GO" id="GO:0000785">
    <property type="term" value="C:chromatin"/>
    <property type="evidence" value="ECO:0007669"/>
    <property type="project" value="Ensembl"/>
</dbReference>
<gene>
    <name evidence="4" type="primary">PRAME</name>
</gene>
<dbReference type="Ensembl" id="ENSPCOT00000033550.1">
    <property type="protein sequence ID" value="ENSPCOP00000022875.1"/>
    <property type="gene ID" value="ENSPCOG00000023552.1"/>
</dbReference>
<dbReference type="Gene3D" id="3.80.10.10">
    <property type="entry name" value="Ribonuclease Inhibitor"/>
    <property type="match status" value="1"/>
</dbReference>
<dbReference type="PANTHER" id="PTHR14224:SF24">
    <property type="entry name" value="MELANOMA ANTIGEN PREFERENTIALLY EXPRESSED IN TUMORS"/>
    <property type="match status" value="1"/>
</dbReference>
<keyword evidence="3" id="KW-0677">Repeat</keyword>
<proteinExistence type="inferred from homology"/>
<dbReference type="GO" id="GO:0045596">
    <property type="term" value="P:negative regulation of cell differentiation"/>
    <property type="evidence" value="ECO:0007669"/>
    <property type="project" value="Ensembl"/>
</dbReference>
<dbReference type="GO" id="GO:0043066">
    <property type="term" value="P:negative regulation of apoptotic process"/>
    <property type="evidence" value="ECO:0007669"/>
    <property type="project" value="Ensembl"/>
</dbReference>
<evidence type="ECO:0000256" key="3">
    <source>
        <dbReference type="ARBA" id="ARBA00022737"/>
    </source>
</evidence>
<dbReference type="InterPro" id="IPR050694">
    <property type="entry name" value="LRRC14/PRAME"/>
</dbReference>
<dbReference type="GO" id="GO:0031462">
    <property type="term" value="C:Cul2-RING ubiquitin ligase complex"/>
    <property type="evidence" value="ECO:0007669"/>
    <property type="project" value="Ensembl"/>
</dbReference>
<dbReference type="PIRSF" id="PIRSF038286">
    <property type="entry name" value="PRAME"/>
    <property type="match status" value="1"/>
</dbReference>
<dbReference type="SUPFAM" id="SSF52047">
    <property type="entry name" value="RNI-like"/>
    <property type="match status" value="1"/>
</dbReference>
<keyword evidence="5" id="KW-1185">Reference proteome</keyword>
<dbReference type="GO" id="GO:0005737">
    <property type="term" value="C:cytoplasm"/>
    <property type="evidence" value="ECO:0007669"/>
    <property type="project" value="TreeGrafter"/>
</dbReference>
<dbReference type="Proteomes" id="UP000233160">
    <property type="component" value="Unassembled WGS sequence"/>
</dbReference>
<accession>A0A2K6G9G2</accession>
<dbReference type="GO" id="GO:0005886">
    <property type="term" value="C:plasma membrane"/>
    <property type="evidence" value="ECO:0007669"/>
    <property type="project" value="Ensembl"/>
</dbReference>
<protein>
    <submittedName>
        <fullName evidence="4">PRAME nuclear receptor transcriptional regulator</fullName>
    </submittedName>
</protein>
<dbReference type="GO" id="GO:0008284">
    <property type="term" value="P:positive regulation of cell population proliferation"/>
    <property type="evidence" value="ECO:0007669"/>
    <property type="project" value="Ensembl"/>
</dbReference>
<keyword evidence="2" id="KW-0433">Leucine-rich repeat</keyword>
<dbReference type="GO" id="GO:0042974">
    <property type="term" value="F:nuclear retinoic acid receptor binding"/>
    <property type="evidence" value="ECO:0007669"/>
    <property type="project" value="Ensembl"/>
</dbReference>
<dbReference type="OMA" id="CPCFMPA"/>
<comment type="similarity">
    <text evidence="1">Belongs to the PRAME family.</text>
</comment>
<evidence type="ECO:0000256" key="1">
    <source>
        <dbReference type="ARBA" id="ARBA00009608"/>
    </source>
</evidence>
<evidence type="ECO:0000313" key="4">
    <source>
        <dbReference type="Ensembl" id="ENSPCOP00000022875.1"/>
    </source>
</evidence>
<evidence type="ECO:0000256" key="2">
    <source>
        <dbReference type="ARBA" id="ARBA00022614"/>
    </source>
</evidence>
<dbReference type="GO" id="GO:0045892">
    <property type="term" value="P:negative regulation of DNA-templated transcription"/>
    <property type="evidence" value="ECO:0007669"/>
    <property type="project" value="Ensembl"/>
</dbReference>
<sequence length="509" mass="57038">VDGRRHQDSFRSIFIRMSGWMSPPSLLELAVQSLVRDEALAIAALEELPKELFPPLFTVAFFRRRSETLKAMVQAWPFACLPLGALMKEKRPTQEIFQAALDGLDGLLAQEVRPRRWKLQVLDLRKNAHQDFWTVWSGTRLGVCSWLEPAAAQPVRKKQKVNASSTAAAEQPLAPVEVFIDLSLKAGNQDVLLTSLIEKVKQRKGLLHLCCKNLKIFAMPMQNIKMILSMVQLESIEVLEVNCTWKLSTLGKFSPLLGQMSNLQRLLLSHINMSSTSPEKEEQCVAQFTSQFHCLLHLENLYLDSISFLKGRLDQVLRCLKNPLETLSITNCQLSESDLTCLSQSPSISQLKDLGLSGVILTDINPEPLQVLLERTSATLQDLDLDECGIMDSQFVVILPALGRCSQLTTFSFCGNPISMAVLESLLHHTIGLSKLSHVLYPAPLESYEDVQGTLDLGRLAYLHAKLKRMLHESGRPGMVWFSANPCPRCGDRTFYDPEPILCPCFMPV</sequence>
<name>A0A2K6G9G2_PROCO</name>
<dbReference type="PANTHER" id="PTHR14224">
    <property type="entry name" value="SIMILAR TO PREFERENTIALLY EXPRESSED ANTIGEN IN MELANOMA-LIKE 3"/>
    <property type="match status" value="1"/>
</dbReference>
<dbReference type="GO" id="GO:1990756">
    <property type="term" value="F:ubiquitin-like ligase-substrate adaptor activity"/>
    <property type="evidence" value="ECO:0007669"/>
    <property type="project" value="Ensembl"/>
</dbReference>
<dbReference type="InterPro" id="IPR032675">
    <property type="entry name" value="LRR_dom_sf"/>
</dbReference>